<dbReference type="AlphaFoldDB" id="A0A1G6WNS1"/>
<dbReference type="EMBL" id="FNAF01000005">
    <property type="protein sequence ID" value="SDD67313.1"/>
    <property type="molecule type" value="Genomic_DNA"/>
</dbReference>
<sequence>MPSSPINLFLEALFPTPRNCLLCQAPIAGFGLCEACHKLYEEKRQGNGQCLRCGSFGVRGQACDVCRHWPQYIHRVSALWPYEKEVRAAILAYKYQGKPWMATGFAQACLPFIPPGVDLLVPVPLHASRLRERGYNQSLLLAKALHAAGGPPVSDALRRIKATPHQVGLSKRARLHNLDGAIRVQRPEAVAGRHVCLIDDVITTGSTIEHCGRALHRAGASAVSALVLAAGYGSLAGR</sequence>
<feature type="domain" description="Phosphoribosyltransferase" evidence="2">
    <location>
        <begin position="164"/>
        <end position="230"/>
    </location>
</feature>
<evidence type="ECO:0000313" key="4">
    <source>
        <dbReference type="Proteomes" id="UP000198995"/>
    </source>
</evidence>
<dbReference type="PANTHER" id="PTHR47505:SF1">
    <property type="entry name" value="DNA UTILIZATION PROTEIN YHGH"/>
    <property type="match status" value="1"/>
</dbReference>
<evidence type="ECO:0000256" key="1">
    <source>
        <dbReference type="ARBA" id="ARBA00008007"/>
    </source>
</evidence>
<evidence type="ECO:0000259" key="2">
    <source>
        <dbReference type="Pfam" id="PF00156"/>
    </source>
</evidence>
<name>A0A1G6WNS1_PEPNI</name>
<dbReference type="InterPro" id="IPR051910">
    <property type="entry name" value="ComF/GntX_DNA_util-trans"/>
</dbReference>
<evidence type="ECO:0000313" key="3">
    <source>
        <dbReference type="EMBL" id="SDD67313.1"/>
    </source>
</evidence>
<dbReference type="STRING" id="2741.SAMN04489866_10596"/>
<dbReference type="Gene3D" id="3.40.50.2020">
    <property type="match status" value="1"/>
</dbReference>
<organism evidence="3 4">
    <name type="scientific">Peptococcus niger</name>
    <dbReference type="NCBI Taxonomy" id="2741"/>
    <lineage>
        <taxon>Bacteria</taxon>
        <taxon>Bacillati</taxon>
        <taxon>Bacillota</taxon>
        <taxon>Clostridia</taxon>
        <taxon>Eubacteriales</taxon>
        <taxon>Peptococcaceae</taxon>
        <taxon>Peptococcus</taxon>
    </lineage>
</organism>
<keyword evidence="4" id="KW-1185">Reference proteome</keyword>
<proteinExistence type="inferred from homology"/>
<dbReference type="Proteomes" id="UP000198995">
    <property type="component" value="Unassembled WGS sequence"/>
</dbReference>
<protein>
    <submittedName>
        <fullName evidence="3">ComF family protein</fullName>
    </submittedName>
</protein>
<dbReference type="RefSeq" id="WP_091791766.1">
    <property type="nucleotide sequence ID" value="NZ_FNAF01000005.1"/>
</dbReference>
<dbReference type="SUPFAM" id="SSF53271">
    <property type="entry name" value="PRTase-like"/>
    <property type="match status" value="1"/>
</dbReference>
<dbReference type="InterPro" id="IPR000836">
    <property type="entry name" value="PRTase_dom"/>
</dbReference>
<dbReference type="CDD" id="cd06223">
    <property type="entry name" value="PRTases_typeI"/>
    <property type="match status" value="1"/>
</dbReference>
<dbReference type="PANTHER" id="PTHR47505">
    <property type="entry name" value="DNA UTILIZATION PROTEIN YHGH"/>
    <property type="match status" value="1"/>
</dbReference>
<gene>
    <name evidence="3" type="ORF">SAMN04489866_10596</name>
</gene>
<dbReference type="InterPro" id="IPR029057">
    <property type="entry name" value="PRTase-like"/>
</dbReference>
<dbReference type="OrthoDB" id="9779910at2"/>
<reference evidence="3 4" key="1">
    <citation type="submission" date="2016-10" db="EMBL/GenBank/DDBJ databases">
        <authorList>
            <person name="de Groot N.N."/>
        </authorList>
    </citation>
    <scope>NUCLEOTIDE SEQUENCE [LARGE SCALE GENOMIC DNA]</scope>
    <source>
        <strain evidence="3 4">DSM 20475</strain>
    </source>
</reference>
<comment type="similarity">
    <text evidence="1">Belongs to the ComF/GntX family.</text>
</comment>
<dbReference type="Pfam" id="PF00156">
    <property type="entry name" value="Pribosyltran"/>
    <property type="match status" value="1"/>
</dbReference>
<accession>A0A1G6WNS1</accession>